<keyword evidence="1" id="KW-0732">Signal</keyword>
<name>L1K194_GUITC</name>
<accession>L1K194</accession>
<evidence type="ECO:0000313" key="3">
    <source>
        <dbReference type="EnsemblProtists" id="EKX54153"/>
    </source>
</evidence>
<reference evidence="4" key="2">
    <citation type="submission" date="2012-11" db="EMBL/GenBank/DDBJ databases">
        <authorList>
            <person name="Kuo A."/>
            <person name="Curtis B.A."/>
            <person name="Tanifuji G."/>
            <person name="Burki F."/>
            <person name="Gruber A."/>
            <person name="Irimia M."/>
            <person name="Maruyama S."/>
            <person name="Arias M.C."/>
            <person name="Ball S.G."/>
            <person name="Gile G.H."/>
            <person name="Hirakawa Y."/>
            <person name="Hopkins J.F."/>
            <person name="Rensing S.A."/>
            <person name="Schmutz J."/>
            <person name="Symeonidi A."/>
            <person name="Elias M."/>
            <person name="Eveleigh R.J."/>
            <person name="Herman E.K."/>
            <person name="Klute M.J."/>
            <person name="Nakayama T."/>
            <person name="Obornik M."/>
            <person name="Reyes-Prieto A."/>
            <person name="Armbrust E.V."/>
            <person name="Aves S.J."/>
            <person name="Beiko R.G."/>
            <person name="Coutinho P."/>
            <person name="Dacks J.B."/>
            <person name="Durnford D.G."/>
            <person name="Fast N.M."/>
            <person name="Green B.R."/>
            <person name="Grisdale C."/>
            <person name="Hempe F."/>
            <person name="Henrissat B."/>
            <person name="Hoppner M.P."/>
            <person name="Ishida K.-I."/>
            <person name="Kim E."/>
            <person name="Koreny L."/>
            <person name="Kroth P.G."/>
            <person name="Liu Y."/>
            <person name="Malik S.-B."/>
            <person name="Maier U.G."/>
            <person name="McRose D."/>
            <person name="Mock T."/>
            <person name="Neilson J.A."/>
            <person name="Onodera N.T."/>
            <person name="Poole A.M."/>
            <person name="Pritham E.J."/>
            <person name="Richards T.A."/>
            <person name="Rocap G."/>
            <person name="Roy S.W."/>
            <person name="Sarai C."/>
            <person name="Schaack S."/>
            <person name="Shirato S."/>
            <person name="Slamovits C.H."/>
            <person name="Spencer D.F."/>
            <person name="Suzuki S."/>
            <person name="Worden A.Z."/>
            <person name="Zauner S."/>
            <person name="Barry K."/>
            <person name="Bell C."/>
            <person name="Bharti A.K."/>
            <person name="Crow J.A."/>
            <person name="Grimwood J."/>
            <person name="Kramer R."/>
            <person name="Lindquist E."/>
            <person name="Lucas S."/>
            <person name="Salamov A."/>
            <person name="McFadden G.I."/>
            <person name="Lane C.E."/>
            <person name="Keeling P.J."/>
            <person name="Gray M.W."/>
            <person name="Grigoriev I.V."/>
            <person name="Archibald J.M."/>
        </authorList>
    </citation>
    <scope>NUCLEOTIDE SEQUENCE</scope>
    <source>
        <strain evidence="4">CCMP2712</strain>
    </source>
</reference>
<evidence type="ECO:0000313" key="4">
    <source>
        <dbReference type="Proteomes" id="UP000011087"/>
    </source>
</evidence>
<protein>
    <recommendedName>
        <fullName evidence="5">Tyrosine-protein kinase ephrin type A/B receptor-like domain-containing protein</fullName>
    </recommendedName>
</protein>
<keyword evidence="4" id="KW-1185">Reference proteome</keyword>
<feature type="signal peptide" evidence="1">
    <location>
        <begin position="1"/>
        <end position="26"/>
    </location>
</feature>
<dbReference type="EMBL" id="JH992968">
    <property type="protein sequence ID" value="EKX54153.1"/>
    <property type="molecule type" value="Genomic_DNA"/>
</dbReference>
<evidence type="ECO:0000313" key="2">
    <source>
        <dbReference type="EMBL" id="EKX54153.1"/>
    </source>
</evidence>
<dbReference type="EnsemblProtists" id="EKX54153">
    <property type="protein sequence ID" value="EKX54153"/>
    <property type="gene ID" value="GUITHDRAFT_100400"/>
</dbReference>
<dbReference type="AlphaFoldDB" id="L1K194"/>
<dbReference type="OrthoDB" id="4062651at2759"/>
<evidence type="ECO:0000256" key="1">
    <source>
        <dbReference type="SAM" id="SignalP"/>
    </source>
</evidence>
<dbReference type="InterPro" id="IPR009030">
    <property type="entry name" value="Growth_fac_rcpt_cys_sf"/>
</dbReference>
<reference evidence="3" key="3">
    <citation type="submission" date="2016-03" db="UniProtKB">
        <authorList>
            <consortium name="EnsemblProtists"/>
        </authorList>
    </citation>
    <scope>IDENTIFICATION</scope>
</reference>
<organism evidence="2">
    <name type="scientific">Guillardia theta (strain CCMP2712)</name>
    <name type="common">Cryptophyte</name>
    <dbReference type="NCBI Taxonomy" id="905079"/>
    <lineage>
        <taxon>Eukaryota</taxon>
        <taxon>Cryptophyceae</taxon>
        <taxon>Pyrenomonadales</taxon>
        <taxon>Geminigeraceae</taxon>
        <taxon>Guillardia</taxon>
    </lineage>
</organism>
<feature type="chain" id="PRO_5008772057" description="Tyrosine-protein kinase ephrin type A/B receptor-like domain-containing protein" evidence="1">
    <location>
        <begin position="27"/>
        <end position="479"/>
    </location>
</feature>
<dbReference type="SUPFAM" id="SSF57184">
    <property type="entry name" value="Growth factor receptor domain"/>
    <property type="match status" value="1"/>
</dbReference>
<dbReference type="RefSeq" id="XP_005841133.1">
    <property type="nucleotide sequence ID" value="XM_005841076.1"/>
</dbReference>
<dbReference type="GeneID" id="17310769"/>
<dbReference type="KEGG" id="gtt:GUITHDRAFT_100400"/>
<dbReference type="HOGENOM" id="CLU_570444_0_0_1"/>
<proteinExistence type="predicted"/>
<reference evidence="2 4" key="1">
    <citation type="journal article" date="2012" name="Nature">
        <title>Algal genomes reveal evolutionary mosaicism and the fate of nucleomorphs.</title>
        <authorList>
            <consortium name="DOE Joint Genome Institute"/>
            <person name="Curtis B.A."/>
            <person name="Tanifuji G."/>
            <person name="Burki F."/>
            <person name="Gruber A."/>
            <person name="Irimia M."/>
            <person name="Maruyama S."/>
            <person name="Arias M.C."/>
            <person name="Ball S.G."/>
            <person name="Gile G.H."/>
            <person name="Hirakawa Y."/>
            <person name="Hopkins J.F."/>
            <person name="Kuo A."/>
            <person name="Rensing S.A."/>
            <person name="Schmutz J."/>
            <person name="Symeonidi A."/>
            <person name="Elias M."/>
            <person name="Eveleigh R.J."/>
            <person name="Herman E.K."/>
            <person name="Klute M.J."/>
            <person name="Nakayama T."/>
            <person name="Obornik M."/>
            <person name="Reyes-Prieto A."/>
            <person name="Armbrust E.V."/>
            <person name="Aves S.J."/>
            <person name="Beiko R.G."/>
            <person name="Coutinho P."/>
            <person name="Dacks J.B."/>
            <person name="Durnford D.G."/>
            <person name="Fast N.M."/>
            <person name="Green B.R."/>
            <person name="Grisdale C.J."/>
            <person name="Hempel F."/>
            <person name="Henrissat B."/>
            <person name="Hoppner M.P."/>
            <person name="Ishida K."/>
            <person name="Kim E."/>
            <person name="Koreny L."/>
            <person name="Kroth P.G."/>
            <person name="Liu Y."/>
            <person name="Malik S.B."/>
            <person name="Maier U.G."/>
            <person name="McRose D."/>
            <person name="Mock T."/>
            <person name="Neilson J.A."/>
            <person name="Onodera N.T."/>
            <person name="Poole A.M."/>
            <person name="Pritham E.J."/>
            <person name="Richards T.A."/>
            <person name="Rocap G."/>
            <person name="Roy S.W."/>
            <person name="Sarai C."/>
            <person name="Schaack S."/>
            <person name="Shirato S."/>
            <person name="Slamovits C.H."/>
            <person name="Spencer D.F."/>
            <person name="Suzuki S."/>
            <person name="Worden A.Z."/>
            <person name="Zauner S."/>
            <person name="Barry K."/>
            <person name="Bell C."/>
            <person name="Bharti A.K."/>
            <person name="Crow J.A."/>
            <person name="Grimwood J."/>
            <person name="Kramer R."/>
            <person name="Lindquist E."/>
            <person name="Lucas S."/>
            <person name="Salamov A."/>
            <person name="McFadden G.I."/>
            <person name="Lane C.E."/>
            <person name="Keeling P.J."/>
            <person name="Gray M.W."/>
            <person name="Grigoriev I.V."/>
            <person name="Archibald J.M."/>
        </authorList>
    </citation>
    <scope>NUCLEOTIDE SEQUENCE</scope>
    <source>
        <strain evidence="2 4">CCMP2712</strain>
    </source>
</reference>
<evidence type="ECO:0008006" key="5">
    <source>
        <dbReference type="Google" id="ProtNLM"/>
    </source>
</evidence>
<dbReference type="PaxDb" id="55529-EKX54153"/>
<sequence>MRWWAVRSMLAVAALAALALTGAADADETKGGGMGDVQADRQGRWKPFSQVRSLLRGKRSAKKAESQAGTTGTERRLLSSSCGENTYYNGTECLPCPAFTSAPAGSTNLTDCVCVPGYFEDGQGSCPTGYYSNCTAIKDGECLPCRNAPSRAEYTSSGVNSTTDVSDSGFNVPGQLLGTDLRSTISLTVPAEFAGKLFRIEDELVNVTMNLPDSCSYVCSASTRMNEVGCSWVVSRRLLNVCTVEQLGQCVNCTTAPCPVGHFRTACNETHDGVCTACTNSKPENSVYSSPGIPYDSNACGWTCMSGYYKDGSQCSRCGNSLPDNANYSGPGGPGDGCPVCPWRCNDGYIRVNSTCVARTTAQSGDCLGGDLRDACKNAEGLPASPRMEFGQNHSIVMSGWTYHWMSSCPIGEFRSPCSSSCVLEYRDTTPGQCVPCTNACDTNAIYNSSGVNGNDCDWYCDNGKSKQFDATLSRYVCV</sequence>
<dbReference type="Proteomes" id="UP000011087">
    <property type="component" value="Unassembled WGS sequence"/>
</dbReference>
<gene>
    <name evidence="2" type="ORF">GUITHDRAFT_100400</name>
</gene>